<evidence type="ECO:0000313" key="2">
    <source>
        <dbReference type="Proteomes" id="UP000647836"/>
    </source>
</evidence>
<comment type="caution">
    <text evidence="1">The sequence shown here is derived from an EMBL/GenBank/DDBJ whole genome shotgun (WGS) entry which is preliminary data.</text>
</comment>
<gene>
    <name evidence="1" type="ORF">IQ229_19085</name>
</gene>
<dbReference type="EMBL" id="JADEXF010000690">
    <property type="protein sequence ID" value="MBE9106954.1"/>
    <property type="molecule type" value="Genomic_DNA"/>
</dbReference>
<reference evidence="1 2" key="1">
    <citation type="submission" date="2020-10" db="EMBL/GenBank/DDBJ databases">
        <authorList>
            <person name="Castelo-Branco R."/>
            <person name="Eusebio N."/>
            <person name="Adriana R."/>
            <person name="Vieira A."/>
            <person name="Brugerolle De Fraissinette N."/>
            <person name="Rezende De Castro R."/>
            <person name="Schneider M.P."/>
            <person name="Vasconcelos V."/>
            <person name="Leao P.N."/>
        </authorList>
    </citation>
    <scope>NUCLEOTIDE SEQUENCE [LARGE SCALE GENOMIC DNA]</scope>
    <source>
        <strain evidence="1 2">LEGE 07299</strain>
    </source>
</reference>
<dbReference type="RefSeq" id="WP_194046436.1">
    <property type="nucleotide sequence ID" value="NZ_JADEXF010000690.1"/>
</dbReference>
<accession>A0ABR9U2R0</accession>
<protein>
    <recommendedName>
        <fullName evidence="3">Transposase</fullName>
    </recommendedName>
</protein>
<dbReference type="Proteomes" id="UP000647836">
    <property type="component" value="Unassembled WGS sequence"/>
</dbReference>
<keyword evidence="2" id="KW-1185">Reference proteome</keyword>
<name>A0ABR9U2R0_9NOSO</name>
<organism evidence="1 2">
    <name type="scientific">Nostoc cf. edaphicum LEGE 07299</name>
    <dbReference type="NCBI Taxonomy" id="2777974"/>
    <lineage>
        <taxon>Bacteria</taxon>
        <taxon>Bacillati</taxon>
        <taxon>Cyanobacteriota</taxon>
        <taxon>Cyanophyceae</taxon>
        <taxon>Nostocales</taxon>
        <taxon>Nostocaceae</taxon>
        <taxon>Nostoc</taxon>
    </lineage>
</organism>
<proteinExistence type="predicted"/>
<sequence>MLLSLAIFASFRYETFLTPVNLINIMRQNGMLALYQSFVPKSQNTEVLDNESKLRGLTSLISFLVLTEPYWNVLRLYPNAPEQPKKRAIASYINRSLTHN</sequence>
<evidence type="ECO:0000313" key="1">
    <source>
        <dbReference type="EMBL" id="MBE9106954.1"/>
    </source>
</evidence>
<evidence type="ECO:0008006" key="3">
    <source>
        <dbReference type="Google" id="ProtNLM"/>
    </source>
</evidence>